<protein>
    <submittedName>
        <fullName evidence="2">Multiubiquitin</fullName>
    </submittedName>
</protein>
<feature type="domain" description="Multi-ubiquitin" evidence="1">
    <location>
        <begin position="99"/>
        <end position="164"/>
    </location>
</feature>
<gene>
    <name evidence="2" type="ORF">C8R26_109108</name>
</gene>
<reference evidence="2 3" key="1">
    <citation type="submission" date="2018-04" db="EMBL/GenBank/DDBJ databases">
        <title>Active sludge and wastewater microbial communities from Klosterneuburg, Austria.</title>
        <authorList>
            <person name="Wagner M."/>
        </authorList>
    </citation>
    <scope>NUCLEOTIDE SEQUENCE [LARGE SCALE GENOMIC DNA]</scope>
    <source>
        <strain evidence="2 3">Nm49</strain>
    </source>
</reference>
<organism evidence="2 3">
    <name type="scientific">Nitrosomonas oligotropha</name>
    <dbReference type="NCBI Taxonomy" id="42354"/>
    <lineage>
        <taxon>Bacteria</taxon>
        <taxon>Pseudomonadati</taxon>
        <taxon>Pseudomonadota</taxon>
        <taxon>Betaproteobacteria</taxon>
        <taxon>Nitrosomonadales</taxon>
        <taxon>Nitrosomonadaceae</taxon>
        <taxon>Nitrosomonas</taxon>
    </lineage>
</organism>
<dbReference type="Proteomes" id="UP000244128">
    <property type="component" value="Unassembled WGS sequence"/>
</dbReference>
<dbReference type="Pfam" id="PF14452">
    <property type="entry name" value="Multi_ubiq"/>
    <property type="match status" value="2"/>
</dbReference>
<dbReference type="InterPro" id="IPR025701">
    <property type="entry name" value="UBQ-conjugat_E2_E"/>
</dbReference>
<feature type="domain" description="Multi-ubiquitin" evidence="1">
    <location>
        <begin position="35"/>
        <end position="93"/>
    </location>
</feature>
<dbReference type="RefSeq" id="WP_107803128.1">
    <property type="nucleotide sequence ID" value="NZ_QAOI01000009.1"/>
</dbReference>
<dbReference type="AlphaFoldDB" id="A0A2T5I0F5"/>
<evidence type="ECO:0000259" key="1">
    <source>
        <dbReference type="Pfam" id="PF14452"/>
    </source>
</evidence>
<accession>A0A2T5I0F5</accession>
<dbReference type="InterPro" id="IPR027802">
    <property type="entry name" value="Multi-ubiquitin_dom"/>
</dbReference>
<dbReference type="Pfam" id="PF14462">
    <property type="entry name" value="Prok-E2_E"/>
    <property type="match status" value="1"/>
</dbReference>
<dbReference type="EMBL" id="QAOI01000009">
    <property type="protein sequence ID" value="PTQ77322.1"/>
    <property type="molecule type" value="Genomic_DNA"/>
</dbReference>
<comment type="caution">
    <text evidence="2">The sequence shown here is derived from an EMBL/GenBank/DDBJ whole genome shotgun (WGS) entry which is preliminary data.</text>
</comment>
<proteinExistence type="predicted"/>
<name>A0A2T5I0F5_9PROT</name>
<sequence>MQTTTSTGDGRIPADDVGAAICRTINVADQTLTYRQFSIDDLTPTGAQLAIVAGFKSIDGVSVLQVLTTGDLEDVRPNEAVDLRREEGRFIIVESDRAYRLTIDGHRFDWPCRIVSGGLLRKLGQVPADKVIYFERQDQPDRQVDDQDLIDLDAAGVESFISRKLTWKLNIQGVVLELFAPTIVVREALVEAGFNPDQGWHIFLKIVGQQKQPVELTTVIDLRTPGIEKLRLTPKDVNNGEAPVIPCRAFALLDIDEAHLNRLGLKWETLVEAERRWLLLHDYPLPVGYTVSHSKIALEVPPTYPGAQIYGFYAYPPLALSSGRVIASTQLRGVLLGVEYHGWSRNRGPAAPWNANTDNVMTQIALVDAALAKEVDE</sequence>
<evidence type="ECO:0000313" key="3">
    <source>
        <dbReference type="Proteomes" id="UP000244128"/>
    </source>
</evidence>
<evidence type="ECO:0000313" key="2">
    <source>
        <dbReference type="EMBL" id="PTQ77322.1"/>
    </source>
</evidence>